<evidence type="ECO:0000259" key="9">
    <source>
        <dbReference type="PROSITE" id="PS51379"/>
    </source>
</evidence>
<dbReference type="GO" id="GO:0005506">
    <property type="term" value="F:iron ion binding"/>
    <property type="evidence" value="ECO:0007669"/>
    <property type="project" value="UniProtKB-UniRule"/>
</dbReference>
<dbReference type="Gene3D" id="3.30.70.3270">
    <property type="match status" value="1"/>
</dbReference>
<evidence type="ECO:0000256" key="6">
    <source>
        <dbReference type="ARBA" id="ARBA00023004"/>
    </source>
</evidence>
<comment type="function">
    <text evidence="8">NDH-1 shuttles electrons from NADH, via FMN and iron-sulfur (Fe-S) centers, to quinones in the respiratory chain. The immediate electron acceptor for the enzyme in this species is believed to be ubiquinone. Couples the redox reaction to proton translocation (for every two electrons transferred, four hydrogen ions are translocated across the cytoplasmic membrane), and thus conserves the redox energy in a proton gradient.</text>
</comment>
<evidence type="ECO:0000256" key="3">
    <source>
        <dbReference type="ARBA" id="ARBA00022723"/>
    </source>
</evidence>
<dbReference type="PANTHER" id="PTHR10849:SF20">
    <property type="entry name" value="NADH DEHYDROGENASE [UBIQUINONE] IRON-SULFUR PROTEIN 8, MITOCHONDRIAL"/>
    <property type="match status" value="1"/>
</dbReference>
<feature type="binding site" evidence="8">
    <location>
        <position position="143"/>
    </location>
    <ligand>
        <name>[4Fe-4S] cluster</name>
        <dbReference type="ChEBI" id="CHEBI:49883"/>
        <label>2</label>
    </ligand>
</feature>
<feature type="domain" description="4Fe-4S ferredoxin-type" evidence="9">
    <location>
        <begin position="92"/>
        <end position="121"/>
    </location>
</feature>
<dbReference type="GO" id="GO:0050136">
    <property type="term" value="F:NADH dehydrogenase (quinone) (non-electrogenic) activity"/>
    <property type="evidence" value="ECO:0007669"/>
    <property type="project" value="UniProtKB-UniRule"/>
</dbReference>
<keyword evidence="3 8" id="KW-0479">Metal-binding</keyword>
<evidence type="ECO:0000256" key="8">
    <source>
        <dbReference type="HAMAP-Rule" id="MF_01351"/>
    </source>
</evidence>
<evidence type="ECO:0000256" key="4">
    <source>
        <dbReference type="ARBA" id="ARBA00022737"/>
    </source>
</evidence>
<reference evidence="10" key="1">
    <citation type="submission" date="2015-11" db="EMBL/GenBank/DDBJ databases">
        <authorList>
            <person name="Zhang Y."/>
            <person name="Guo Z."/>
        </authorList>
    </citation>
    <scope>NUCLEOTIDE SEQUENCE</scope>
    <source>
        <strain evidence="10">BN30871</strain>
    </source>
</reference>
<protein>
    <recommendedName>
        <fullName evidence="8">NADH-quinone oxidoreductase subunit I</fullName>
        <ecNumber evidence="8">7.1.1.-</ecNumber>
    </recommendedName>
    <alternativeName>
        <fullName evidence="8">NADH dehydrogenase I subunit I</fullName>
    </alternativeName>
    <alternativeName>
        <fullName evidence="8">NDH-1 subunit I</fullName>
    </alternativeName>
</protein>
<dbReference type="GO" id="GO:0009060">
    <property type="term" value="P:aerobic respiration"/>
    <property type="evidence" value="ECO:0007669"/>
    <property type="project" value="TreeGrafter"/>
</dbReference>
<keyword evidence="8" id="KW-1003">Cell membrane</keyword>
<dbReference type="NCBIfam" id="TIGR01971">
    <property type="entry name" value="NuoI"/>
    <property type="match status" value="1"/>
</dbReference>
<keyword evidence="8" id="KW-0874">Quinone</keyword>
<dbReference type="EC" id="7.1.1.-" evidence="8"/>
<sequence length="211" mass="24049">MAHIEEHKETQIAQTEKQNYVMLNLGKTPDYGMPAFIQVVKRSLSLELLKGLGVTFREMINGLFRGKMHTTKYPFEKLPIAPRYRAIHEMLRLLESGHYRCIGCGLCEKICISNCIAMETRYDENQRKEVSEYTINFGRCIFCGYCAEVCPELAIVHGGRYETAGEQRAGFSLFEDMLTPIDKLKEQKEFAGFGSVSPNADENIKKTPLAY</sequence>
<feature type="binding site" evidence="8">
    <location>
        <position position="107"/>
    </location>
    <ligand>
        <name>[4Fe-4S] cluster</name>
        <dbReference type="ChEBI" id="CHEBI:49883"/>
        <label>1</label>
    </ligand>
</feature>
<keyword evidence="8" id="KW-0472">Membrane</keyword>
<dbReference type="GO" id="GO:0005886">
    <property type="term" value="C:plasma membrane"/>
    <property type="evidence" value="ECO:0007669"/>
    <property type="project" value="UniProtKB-SubCell"/>
</dbReference>
<dbReference type="PANTHER" id="PTHR10849">
    <property type="entry name" value="NADH DEHYDROGENASE UBIQUINONE IRON-SULFUR PROTEIN 8, MITOCHONDRIAL"/>
    <property type="match status" value="1"/>
</dbReference>
<keyword evidence="5 8" id="KW-1278">Translocase</keyword>
<dbReference type="InterPro" id="IPR017896">
    <property type="entry name" value="4Fe4S_Fe-S-bd"/>
</dbReference>
<comment type="similarity">
    <text evidence="1 8">Belongs to the complex I 23 kDa subunit family.</text>
</comment>
<feature type="binding site" evidence="8">
    <location>
        <position position="146"/>
    </location>
    <ligand>
        <name>[4Fe-4S] cluster</name>
        <dbReference type="ChEBI" id="CHEBI:49883"/>
        <label>2</label>
    </ligand>
</feature>
<comment type="subunit">
    <text evidence="8">NDH-1 is composed of 14 different subunits. Subunits NuoA, H, J, K, L, M, N constitute the membrane sector of the complex.</text>
</comment>
<accession>A0A0S4XMB8</accession>
<evidence type="ECO:0000256" key="1">
    <source>
        <dbReference type="ARBA" id="ARBA00010277"/>
    </source>
</evidence>
<feature type="binding site" evidence="8">
    <location>
        <position position="150"/>
    </location>
    <ligand>
        <name>[4Fe-4S] cluster</name>
        <dbReference type="ChEBI" id="CHEBI:49883"/>
        <label>1</label>
    </ligand>
</feature>
<feature type="binding site" evidence="8">
    <location>
        <position position="104"/>
    </location>
    <ligand>
        <name>[4Fe-4S] cluster</name>
        <dbReference type="ChEBI" id="CHEBI:49883"/>
        <label>1</label>
    </ligand>
</feature>
<feature type="domain" description="4Fe-4S ferredoxin-type" evidence="9">
    <location>
        <begin position="131"/>
        <end position="160"/>
    </location>
</feature>
<keyword evidence="2 8" id="KW-0004">4Fe-4S</keyword>
<dbReference type="NCBIfam" id="NF004542">
    <property type="entry name" value="PRK05888.2-3"/>
    <property type="match status" value="1"/>
</dbReference>
<name>A0A0S4XMB8_9BACT</name>
<comment type="cofactor">
    <cofactor evidence="8">
        <name>[4Fe-4S] cluster</name>
        <dbReference type="ChEBI" id="CHEBI:49883"/>
    </cofactor>
    <text evidence="8">Binds 2 [4Fe-4S] clusters per subunit.</text>
</comment>
<comment type="subcellular location">
    <subcellularLocation>
        <location evidence="8">Cell membrane</location>
        <topology evidence="8">Peripheral membrane protein</topology>
    </subcellularLocation>
</comment>
<dbReference type="InterPro" id="IPR010226">
    <property type="entry name" value="NADH_quinone_OxRdtase_chainI"/>
</dbReference>
<keyword evidence="7 8" id="KW-0411">Iron-sulfur</keyword>
<dbReference type="HAMAP" id="MF_01351">
    <property type="entry name" value="NDH1_NuoI"/>
    <property type="match status" value="1"/>
</dbReference>
<dbReference type="GO" id="GO:0048038">
    <property type="term" value="F:quinone binding"/>
    <property type="evidence" value="ECO:0007669"/>
    <property type="project" value="UniProtKB-KW"/>
</dbReference>
<organism evidence="10">
    <name type="scientific">Sulfurovum sp. enrichment culture clone C5</name>
    <dbReference type="NCBI Taxonomy" id="497650"/>
    <lineage>
        <taxon>Bacteria</taxon>
        <taxon>Pseudomonadati</taxon>
        <taxon>Campylobacterota</taxon>
        <taxon>Epsilonproteobacteria</taxon>
        <taxon>Campylobacterales</taxon>
        <taxon>Sulfurovaceae</taxon>
        <taxon>Sulfurovum</taxon>
        <taxon>environmental samples</taxon>
    </lineage>
</organism>
<evidence type="ECO:0000256" key="2">
    <source>
        <dbReference type="ARBA" id="ARBA00022485"/>
    </source>
</evidence>
<feature type="binding site" evidence="8">
    <location>
        <position position="111"/>
    </location>
    <ligand>
        <name>[4Fe-4S] cluster</name>
        <dbReference type="ChEBI" id="CHEBI:49883"/>
        <label>2</label>
    </ligand>
</feature>
<dbReference type="PROSITE" id="PS51379">
    <property type="entry name" value="4FE4S_FER_2"/>
    <property type="match status" value="2"/>
</dbReference>
<comment type="catalytic activity">
    <reaction evidence="8">
        <text>a quinone + NADH + 5 H(+)(in) = a quinol + NAD(+) + 4 H(+)(out)</text>
        <dbReference type="Rhea" id="RHEA:57888"/>
        <dbReference type="ChEBI" id="CHEBI:15378"/>
        <dbReference type="ChEBI" id="CHEBI:24646"/>
        <dbReference type="ChEBI" id="CHEBI:57540"/>
        <dbReference type="ChEBI" id="CHEBI:57945"/>
        <dbReference type="ChEBI" id="CHEBI:132124"/>
    </reaction>
</comment>
<keyword evidence="4" id="KW-0677">Repeat</keyword>
<proteinExistence type="inferred from homology"/>
<evidence type="ECO:0000256" key="5">
    <source>
        <dbReference type="ARBA" id="ARBA00022967"/>
    </source>
</evidence>
<dbReference type="InterPro" id="IPR017900">
    <property type="entry name" value="4Fe4S_Fe_S_CS"/>
</dbReference>
<dbReference type="EMBL" id="FAXN01000034">
    <property type="protein sequence ID" value="CUV65458.1"/>
    <property type="molecule type" value="Genomic_DNA"/>
</dbReference>
<feature type="binding site" evidence="8">
    <location>
        <position position="140"/>
    </location>
    <ligand>
        <name>[4Fe-4S] cluster</name>
        <dbReference type="ChEBI" id="CHEBI:49883"/>
        <label>2</label>
    </ligand>
</feature>
<gene>
    <name evidence="8 10" type="primary">nuoI</name>
    <name evidence="10" type="ORF">BN3087_340026</name>
</gene>
<dbReference type="AlphaFoldDB" id="A0A0S4XMB8"/>
<dbReference type="SUPFAM" id="SSF54862">
    <property type="entry name" value="4Fe-4S ferredoxins"/>
    <property type="match status" value="1"/>
</dbReference>
<evidence type="ECO:0000256" key="7">
    <source>
        <dbReference type="ARBA" id="ARBA00023014"/>
    </source>
</evidence>
<evidence type="ECO:0000313" key="10">
    <source>
        <dbReference type="EMBL" id="CUV65458.1"/>
    </source>
</evidence>
<keyword evidence="10" id="KW-0560">Oxidoreductase</keyword>
<dbReference type="Pfam" id="PF12838">
    <property type="entry name" value="Fer4_7"/>
    <property type="match status" value="1"/>
</dbReference>
<feature type="binding site" evidence="8">
    <location>
        <position position="101"/>
    </location>
    <ligand>
        <name>[4Fe-4S] cluster</name>
        <dbReference type="ChEBI" id="CHEBI:49883"/>
        <label>1</label>
    </ligand>
</feature>
<keyword evidence="8" id="KW-0830">Ubiquinone</keyword>
<dbReference type="PROSITE" id="PS00198">
    <property type="entry name" value="4FE4S_FER_1"/>
    <property type="match status" value="1"/>
</dbReference>
<keyword evidence="8" id="KW-0520">NAD</keyword>
<keyword evidence="6 8" id="KW-0408">Iron</keyword>
<dbReference type="GO" id="GO:0051539">
    <property type="term" value="F:4 iron, 4 sulfur cluster binding"/>
    <property type="evidence" value="ECO:0007669"/>
    <property type="project" value="UniProtKB-KW"/>
</dbReference>